<sequence length="197" mass="22427">MKSYPDEKFIVRPDGRIISQEPILTLQYDSTSEEQRTLHVAGEQHPLYVVNRRAKFGGVWGHNFKVYSTNRGRHVASIDFHSIPPRIEIDLVRDNRKLKIKTNNTVCQHVVPGGLDRLYWQGINTLACRRASWKVRNTKGLVLLVTADDARSGGVISLYIKGLDENVIEELVVIGIAQIEEYHRVSRAISRNVVMVL</sequence>
<organism evidence="1 2">
    <name type="scientific">Fusarium flagelliforme</name>
    <dbReference type="NCBI Taxonomy" id="2675880"/>
    <lineage>
        <taxon>Eukaryota</taxon>
        <taxon>Fungi</taxon>
        <taxon>Dikarya</taxon>
        <taxon>Ascomycota</taxon>
        <taxon>Pezizomycotina</taxon>
        <taxon>Sordariomycetes</taxon>
        <taxon>Hypocreomycetidae</taxon>
        <taxon>Hypocreales</taxon>
        <taxon>Nectriaceae</taxon>
        <taxon>Fusarium</taxon>
        <taxon>Fusarium incarnatum-equiseti species complex</taxon>
    </lineage>
</organism>
<protein>
    <submittedName>
        <fullName evidence="1">Uncharacterized protein</fullName>
    </submittedName>
</protein>
<name>A0A395N352_9HYPO</name>
<evidence type="ECO:0000313" key="1">
    <source>
        <dbReference type="EMBL" id="RFN54327.1"/>
    </source>
</evidence>
<gene>
    <name evidence="1" type="ORF">FIE12Z_1453</name>
</gene>
<keyword evidence="2" id="KW-1185">Reference proteome</keyword>
<reference evidence="1 2" key="1">
    <citation type="journal article" date="2018" name="PLoS Pathog.">
        <title>Evolution of structural diversity of trichothecenes, a family of toxins produced by plant pathogenic and entomopathogenic fungi.</title>
        <authorList>
            <person name="Proctor R.H."/>
            <person name="McCormick S.P."/>
            <person name="Kim H.S."/>
            <person name="Cardoza R.E."/>
            <person name="Stanley A.M."/>
            <person name="Lindo L."/>
            <person name="Kelly A."/>
            <person name="Brown D.W."/>
            <person name="Lee T."/>
            <person name="Vaughan M.M."/>
            <person name="Alexander N.J."/>
            <person name="Busman M."/>
            <person name="Gutierrez S."/>
        </authorList>
    </citation>
    <scope>NUCLEOTIDE SEQUENCE [LARGE SCALE GENOMIC DNA]</scope>
    <source>
        <strain evidence="1 2">NRRL 13405</strain>
    </source>
</reference>
<comment type="caution">
    <text evidence="1">The sequence shown here is derived from an EMBL/GenBank/DDBJ whole genome shotgun (WGS) entry which is preliminary data.</text>
</comment>
<dbReference type="AlphaFoldDB" id="A0A395N352"/>
<evidence type="ECO:0000313" key="2">
    <source>
        <dbReference type="Proteomes" id="UP000265631"/>
    </source>
</evidence>
<dbReference type="EMBL" id="PXXK01000028">
    <property type="protein sequence ID" value="RFN54327.1"/>
    <property type="molecule type" value="Genomic_DNA"/>
</dbReference>
<dbReference type="Proteomes" id="UP000265631">
    <property type="component" value="Unassembled WGS sequence"/>
</dbReference>
<accession>A0A395N352</accession>
<proteinExistence type="predicted"/>